<keyword evidence="10" id="KW-0175">Coiled coil</keyword>
<evidence type="ECO:0000313" key="14">
    <source>
        <dbReference type="EMBL" id="QBG35386.1"/>
    </source>
</evidence>
<dbReference type="PANTHER" id="PTHR32089:SF112">
    <property type="entry name" value="LYSOZYME-LIKE PROTEIN-RELATED"/>
    <property type="match status" value="1"/>
</dbReference>
<comment type="subcellular location">
    <subcellularLocation>
        <location evidence="1">Cell membrane</location>
        <topology evidence="1">Multi-pass membrane protein</topology>
    </subcellularLocation>
</comment>
<evidence type="ECO:0000256" key="9">
    <source>
        <dbReference type="PROSITE-ProRule" id="PRU00284"/>
    </source>
</evidence>
<dbReference type="PRINTS" id="PR00260">
    <property type="entry name" value="CHEMTRNSDUCR"/>
</dbReference>
<gene>
    <name evidence="14" type="ORF">EMK97_06460</name>
</gene>
<feature type="coiled-coil region" evidence="10">
    <location>
        <begin position="552"/>
        <end position="579"/>
    </location>
</feature>
<comment type="similarity">
    <text evidence="8">Belongs to the methyl-accepting chemotaxis (MCP) protein family.</text>
</comment>
<evidence type="ECO:0000256" key="1">
    <source>
        <dbReference type="ARBA" id="ARBA00004651"/>
    </source>
</evidence>
<dbReference type="Pfam" id="PF00672">
    <property type="entry name" value="HAMP"/>
    <property type="match status" value="1"/>
</dbReference>
<dbReference type="Gene3D" id="1.10.287.950">
    <property type="entry name" value="Methyl-accepting chemotaxis protein"/>
    <property type="match status" value="1"/>
</dbReference>
<evidence type="ECO:0000259" key="13">
    <source>
        <dbReference type="PROSITE" id="PS50885"/>
    </source>
</evidence>
<keyword evidence="15" id="KW-1185">Reference proteome</keyword>
<dbReference type="CDD" id="cd06225">
    <property type="entry name" value="HAMP"/>
    <property type="match status" value="1"/>
</dbReference>
<keyword evidence="5 11" id="KW-1133">Transmembrane helix</keyword>
<name>A0A4P6P1Z3_9GAMM</name>
<dbReference type="Pfam" id="PF02743">
    <property type="entry name" value="dCache_1"/>
    <property type="match status" value="1"/>
</dbReference>
<evidence type="ECO:0000313" key="15">
    <source>
        <dbReference type="Proteomes" id="UP000290244"/>
    </source>
</evidence>
<dbReference type="GO" id="GO:0005886">
    <property type="term" value="C:plasma membrane"/>
    <property type="evidence" value="ECO:0007669"/>
    <property type="project" value="UniProtKB-SubCell"/>
</dbReference>
<evidence type="ECO:0000256" key="7">
    <source>
        <dbReference type="ARBA" id="ARBA00023224"/>
    </source>
</evidence>
<keyword evidence="7 9" id="KW-0807">Transducer</keyword>
<evidence type="ECO:0000256" key="3">
    <source>
        <dbReference type="ARBA" id="ARBA00022500"/>
    </source>
</evidence>
<dbReference type="PANTHER" id="PTHR32089">
    <property type="entry name" value="METHYL-ACCEPTING CHEMOTAXIS PROTEIN MCPB"/>
    <property type="match status" value="1"/>
</dbReference>
<evidence type="ECO:0000256" key="2">
    <source>
        <dbReference type="ARBA" id="ARBA00022475"/>
    </source>
</evidence>
<dbReference type="OrthoDB" id="5800769at2"/>
<dbReference type="RefSeq" id="WP_130600514.1">
    <property type="nucleotide sequence ID" value="NZ_CP034759.1"/>
</dbReference>
<dbReference type="AlphaFoldDB" id="A0A4P6P1Z3"/>
<dbReference type="SMART" id="SM00304">
    <property type="entry name" value="HAMP"/>
    <property type="match status" value="1"/>
</dbReference>
<reference evidence="14 15" key="1">
    <citation type="submission" date="2018-12" db="EMBL/GenBank/DDBJ databases">
        <title>Complete genome of Litorilituus sediminis.</title>
        <authorList>
            <person name="Liu A."/>
            <person name="Rong J."/>
        </authorList>
    </citation>
    <scope>NUCLEOTIDE SEQUENCE [LARGE SCALE GENOMIC DNA]</scope>
    <source>
        <strain evidence="14 15">JCM 17549</strain>
    </source>
</reference>
<keyword evidence="3" id="KW-0145">Chemotaxis</keyword>
<dbReference type="InterPro" id="IPR004089">
    <property type="entry name" value="MCPsignal_dom"/>
</dbReference>
<dbReference type="Pfam" id="PF00015">
    <property type="entry name" value="MCPsignal"/>
    <property type="match status" value="1"/>
</dbReference>
<dbReference type="InterPro" id="IPR004090">
    <property type="entry name" value="Chemotax_Me-accpt_rcpt"/>
</dbReference>
<accession>A0A4P6P1Z3</accession>
<dbReference type="CDD" id="cd11386">
    <property type="entry name" value="MCP_signal"/>
    <property type="match status" value="1"/>
</dbReference>
<dbReference type="EMBL" id="CP034759">
    <property type="protein sequence ID" value="QBG35386.1"/>
    <property type="molecule type" value="Genomic_DNA"/>
</dbReference>
<feature type="domain" description="Methyl-accepting transducer" evidence="12">
    <location>
        <begin position="397"/>
        <end position="633"/>
    </location>
</feature>
<dbReference type="GO" id="GO:0006935">
    <property type="term" value="P:chemotaxis"/>
    <property type="evidence" value="ECO:0007669"/>
    <property type="project" value="UniProtKB-KW"/>
</dbReference>
<evidence type="ECO:0000256" key="6">
    <source>
        <dbReference type="ARBA" id="ARBA00023136"/>
    </source>
</evidence>
<keyword evidence="2" id="KW-1003">Cell membrane</keyword>
<evidence type="ECO:0000256" key="8">
    <source>
        <dbReference type="ARBA" id="ARBA00029447"/>
    </source>
</evidence>
<dbReference type="PROSITE" id="PS50885">
    <property type="entry name" value="HAMP"/>
    <property type="match status" value="1"/>
</dbReference>
<evidence type="ECO:0000256" key="10">
    <source>
        <dbReference type="SAM" id="Coils"/>
    </source>
</evidence>
<dbReference type="SUPFAM" id="SSF58104">
    <property type="entry name" value="Methyl-accepting chemotaxis protein (MCP) signaling domain"/>
    <property type="match status" value="1"/>
</dbReference>
<dbReference type="Gene3D" id="3.30.450.20">
    <property type="entry name" value="PAS domain"/>
    <property type="match status" value="2"/>
</dbReference>
<dbReference type="GO" id="GO:0004888">
    <property type="term" value="F:transmembrane signaling receptor activity"/>
    <property type="evidence" value="ECO:0007669"/>
    <property type="project" value="InterPro"/>
</dbReference>
<dbReference type="SMART" id="SM00283">
    <property type="entry name" value="MA"/>
    <property type="match status" value="1"/>
</dbReference>
<feature type="transmembrane region" description="Helical" evidence="11">
    <location>
        <begin position="314"/>
        <end position="335"/>
    </location>
</feature>
<protein>
    <submittedName>
        <fullName evidence="14">Methyl-accepting chemotaxis protein</fullName>
    </submittedName>
</protein>
<dbReference type="CDD" id="cd12912">
    <property type="entry name" value="PDC2_MCP_like"/>
    <property type="match status" value="1"/>
</dbReference>
<evidence type="ECO:0000256" key="4">
    <source>
        <dbReference type="ARBA" id="ARBA00022692"/>
    </source>
</evidence>
<keyword evidence="4 11" id="KW-0812">Transmembrane</keyword>
<keyword evidence="6 11" id="KW-0472">Membrane</keyword>
<feature type="domain" description="HAMP" evidence="13">
    <location>
        <begin position="338"/>
        <end position="392"/>
    </location>
</feature>
<dbReference type="PROSITE" id="PS50111">
    <property type="entry name" value="CHEMOTAXIS_TRANSDUC_2"/>
    <property type="match status" value="1"/>
</dbReference>
<feature type="transmembrane region" description="Helical" evidence="11">
    <location>
        <begin position="12"/>
        <end position="34"/>
    </location>
</feature>
<sequence>MSIKNSVTSKLVVATSVGIFMVLFLTAIFTVRFVSEQTSQQLAKEIEGSLRLNAAGIENYFAEHMTRADTIFRNTALIKWFEQHKDRGQNLDTDSFKEVQAVLQREVDLREDITSVFFGSAFTGEYFDHDGVSVLEGYNVLERPWWNEVKDSQKWNVSRVIFEPKYDAFYLSINFPINNFNNQFIGVGGSDIYLHSIDAIVSKIKHEGQGQAFLIDNNSDMIVFPEEKLAHVNVAKRETTNIKLDELDKQASHDGFAHLAQQMNQNESGHSRVTWQDKQYYVQFKAVALPELQLSWKLAIMVPVSFVDEPVNTAITYSALIIFGILLVSLLVLYLTTAKLLNPLYQVKSALVEISGGAGDLSQRIPVKSQDEIGQLSMAFNDFVSQIQKIVRKVQETSESLKDTTAQVANVSEVTVEKTSSSQHEVHRATDTVAQMAETAHVIKEQIISASESAQTASETSKKGQGVLSNAMSGLSSLNNNFDTAVHTIEELRESSHSIGEVMDVIRNIAEQTNLLALNAAIESARAGEHGRGFAVVADEVRQLAKRTQESTQSIQDNITDLQAKAKAAEDSMQLTRGQVNQYMDDTNVVHEQLSEITEVVNENQQNMKEIVDITQEQDNVSQTIKNVMQHVDDIGDQTSLEAQRLMTICGELEEKTNRLQELVERFKI</sequence>
<organism evidence="14 15">
    <name type="scientific">Litorilituus sediminis</name>
    <dbReference type="NCBI Taxonomy" id="718192"/>
    <lineage>
        <taxon>Bacteria</taxon>
        <taxon>Pseudomonadati</taxon>
        <taxon>Pseudomonadota</taxon>
        <taxon>Gammaproteobacteria</taxon>
        <taxon>Alteromonadales</taxon>
        <taxon>Colwelliaceae</taxon>
        <taxon>Litorilituus</taxon>
    </lineage>
</organism>
<dbReference type="FunFam" id="1.10.287.950:FF:000001">
    <property type="entry name" value="Methyl-accepting chemotaxis sensory transducer"/>
    <property type="match status" value="1"/>
</dbReference>
<dbReference type="KEGG" id="lsd:EMK97_06460"/>
<evidence type="ECO:0000256" key="11">
    <source>
        <dbReference type="SAM" id="Phobius"/>
    </source>
</evidence>
<evidence type="ECO:0000256" key="5">
    <source>
        <dbReference type="ARBA" id="ARBA00022989"/>
    </source>
</evidence>
<dbReference type="Proteomes" id="UP000290244">
    <property type="component" value="Chromosome"/>
</dbReference>
<evidence type="ECO:0000259" key="12">
    <source>
        <dbReference type="PROSITE" id="PS50111"/>
    </source>
</evidence>
<dbReference type="InterPro" id="IPR003660">
    <property type="entry name" value="HAMP_dom"/>
</dbReference>
<proteinExistence type="inferred from homology"/>
<dbReference type="InterPro" id="IPR033479">
    <property type="entry name" value="dCache_1"/>
</dbReference>
<dbReference type="GO" id="GO:0007165">
    <property type="term" value="P:signal transduction"/>
    <property type="evidence" value="ECO:0007669"/>
    <property type="project" value="UniProtKB-KW"/>
</dbReference>